<comment type="function">
    <text evidence="9">Catalyzes the phospholipid dependent N-acylation of the N-terminal cysteine of apolipoprotein, the last step in lipoprotein maturation.</text>
</comment>
<dbReference type="InterPro" id="IPR003010">
    <property type="entry name" value="C-N_Hydrolase"/>
</dbReference>
<dbReference type="HAMAP" id="MF_01148">
    <property type="entry name" value="Lnt"/>
    <property type="match status" value="1"/>
</dbReference>
<feature type="transmembrane region" description="Helical" evidence="9">
    <location>
        <begin position="195"/>
        <end position="212"/>
    </location>
</feature>
<evidence type="ECO:0000256" key="6">
    <source>
        <dbReference type="ARBA" id="ARBA00022989"/>
    </source>
</evidence>
<dbReference type="GO" id="GO:0042158">
    <property type="term" value="P:lipoprotein biosynthetic process"/>
    <property type="evidence" value="ECO:0007669"/>
    <property type="project" value="UniProtKB-UniRule"/>
</dbReference>
<evidence type="ECO:0000256" key="9">
    <source>
        <dbReference type="HAMAP-Rule" id="MF_01148"/>
    </source>
</evidence>
<accession>A0A1H8CSN8</accession>
<dbReference type="EC" id="2.3.1.269" evidence="9"/>
<reference evidence="12" key="1">
    <citation type="submission" date="2016-10" db="EMBL/GenBank/DDBJ databases">
        <authorList>
            <person name="Varghese N."/>
            <person name="Submissions S."/>
        </authorList>
    </citation>
    <scope>NUCLEOTIDE SEQUENCE [LARGE SCALE GENOMIC DNA]</scope>
    <source>
        <strain evidence="12">DSM 26893</strain>
    </source>
</reference>
<dbReference type="OrthoDB" id="9804277at2"/>
<evidence type="ECO:0000256" key="2">
    <source>
        <dbReference type="ARBA" id="ARBA00010065"/>
    </source>
</evidence>
<evidence type="ECO:0000256" key="8">
    <source>
        <dbReference type="ARBA" id="ARBA00023315"/>
    </source>
</evidence>
<dbReference type="PROSITE" id="PS50263">
    <property type="entry name" value="CN_HYDROLASE"/>
    <property type="match status" value="1"/>
</dbReference>
<dbReference type="GO" id="GO:0016410">
    <property type="term" value="F:N-acyltransferase activity"/>
    <property type="evidence" value="ECO:0007669"/>
    <property type="project" value="UniProtKB-UniRule"/>
</dbReference>
<keyword evidence="5 9" id="KW-0812">Transmembrane</keyword>
<dbReference type="EMBL" id="FOCM01000002">
    <property type="protein sequence ID" value="SEM97889.1"/>
    <property type="molecule type" value="Genomic_DNA"/>
</dbReference>
<dbReference type="RefSeq" id="WP_091844447.1">
    <property type="nucleotide sequence ID" value="NZ_FOCM01000002.1"/>
</dbReference>
<comment type="pathway">
    <text evidence="9">Protein modification; lipoprotein biosynthesis (N-acyl transfer).</text>
</comment>
<dbReference type="CDD" id="cd07571">
    <property type="entry name" value="ALP_N-acyl_transferase"/>
    <property type="match status" value="1"/>
</dbReference>
<dbReference type="Gene3D" id="3.60.110.10">
    <property type="entry name" value="Carbon-nitrogen hydrolase"/>
    <property type="match status" value="1"/>
</dbReference>
<keyword evidence="8 9" id="KW-0012">Acyltransferase</keyword>
<dbReference type="InterPro" id="IPR045378">
    <property type="entry name" value="LNT_N"/>
</dbReference>
<keyword evidence="3 9" id="KW-1003">Cell membrane</keyword>
<dbReference type="Pfam" id="PF20154">
    <property type="entry name" value="LNT_N"/>
    <property type="match status" value="1"/>
</dbReference>
<feature type="transmembrane region" description="Helical" evidence="9">
    <location>
        <begin position="165"/>
        <end position="188"/>
    </location>
</feature>
<evidence type="ECO:0000313" key="11">
    <source>
        <dbReference type="EMBL" id="SEM97889.1"/>
    </source>
</evidence>
<keyword evidence="6 9" id="KW-1133">Transmembrane helix</keyword>
<feature type="transmembrane region" description="Helical" evidence="9">
    <location>
        <begin position="482"/>
        <end position="499"/>
    </location>
</feature>
<comment type="catalytic activity">
    <reaction evidence="9">
        <text>N-terminal S-1,2-diacyl-sn-glyceryl-L-cysteinyl-[lipoprotein] + a glycerophospholipid = N-acyl-S-1,2-diacyl-sn-glyceryl-L-cysteinyl-[lipoprotein] + a 2-acyl-sn-glycero-3-phospholipid + H(+)</text>
        <dbReference type="Rhea" id="RHEA:48228"/>
        <dbReference type="Rhea" id="RHEA-COMP:14681"/>
        <dbReference type="Rhea" id="RHEA-COMP:14684"/>
        <dbReference type="ChEBI" id="CHEBI:15378"/>
        <dbReference type="ChEBI" id="CHEBI:136912"/>
        <dbReference type="ChEBI" id="CHEBI:140656"/>
        <dbReference type="ChEBI" id="CHEBI:140657"/>
        <dbReference type="ChEBI" id="CHEBI:140660"/>
        <dbReference type="EC" id="2.3.1.269"/>
    </reaction>
</comment>
<sequence length="512" mass="54429">MSDGAAPTRVATGRWAYPLAALAGAVAGLGQVPFALPPVALVALALAARIAWRAAGPRRAAWVGLATGTGYFAVTLHWIVEPFFVDVARHGWMAPFALVFMAVGFGAFWAGAFALARWLGGDRGRFVPAFALSLAGVELLRTYLLTGFPWALLGYVWTETAAAQLASWIGPHGLTLLTALAVGIAAVASGWLRPAMGLVSLWALVMLGGMLVPPAPEATADAPVLRLVQPNAPQDRKWDPDHAQTYFRRLLDATADRGVGSRPDLVVWPETAIPYSITPGHPALDFVADAAGGVPVAFGVQRIDGARIYNSLLLLGPEGGIEDTYDKHHLVPFGEFIPLGSLARYLGLRSFAAQDGYGYSAGPGPRLMDFGPLGRALPLICYEAIFPQDVSGAPERPDWLLQVTNDAWFGTFAGPQQSLAQARMRSIEQGLPMVRVANTGISAVIDARGRVLASLPLGETGFFDHPLPPAGAPTVYARTGDWPWVALVLLGLAASAVLARRERQLDRQLSTE</sequence>
<evidence type="ECO:0000259" key="10">
    <source>
        <dbReference type="PROSITE" id="PS50263"/>
    </source>
</evidence>
<dbReference type="PANTHER" id="PTHR38686:SF1">
    <property type="entry name" value="APOLIPOPROTEIN N-ACYLTRANSFERASE"/>
    <property type="match status" value="1"/>
</dbReference>
<evidence type="ECO:0000256" key="7">
    <source>
        <dbReference type="ARBA" id="ARBA00023136"/>
    </source>
</evidence>
<keyword evidence="11" id="KW-0449">Lipoprotein</keyword>
<keyword evidence="12" id="KW-1185">Reference proteome</keyword>
<dbReference type="Pfam" id="PF00795">
    <property type="entry name" value="CN_hydrolase"/>
    <property type="match status" value="1"/>
</dbReference>
<keyword evidence="7 9" id="KW-0472">Membrane</keyword>
<dbReference type="PANTHER" id="PTHR38686">
    <property type="entry name" value="APOLIPOPROTEIN N-ACYLTRANSFERASE"/>
    <property type="match status" value="1"/>
</dbReference>
<dbReference type="InterPro" id="IPR036526">
    <property type="entry name" value="C-N_Hydrolase_sf"/>
</dbReference>
<feature type="transmembrane region" description="Helical" evidence="9">
    <location>
        <begin position="126"/>
        <end position="145"/>
    </location>
</feature>
<evidence type="ECO:0000256" key="3">
    <source>
        <dbReference type="ARBA" id="ARBA00022475"/>
    </source>
</evidence>
<evidence type="ECO:0000256" key="4">
    <source>
        <dbReference type="ARBA" id="ARBA00022679"/>
    </source>
</evidence>
<feature type="transmembrane region" description="Helical" evidence="9">
    <location>
        <begin position="20"/>
        <end position="48"/>
    </location>
</feature>
<protein>
    <recommendedName>
        <fullName evidence="9">Apolipoprotein N-acyltransferase</fullName>
        <shortName evidence="9">ALP N-acyltransferase</shortName>
        <ecNumber evidence="9">2.3.1.269</ecNumber>
    </recommendedName>
</protein>
<dbReference type="SUPFAM" id="SSF56317">
    <property type="entry name" value="Carbon-nitrogen hydrolase"/>
    <property type="match status" value="1"/>
</dbReference>
<dbReference type="GO" id="GO:0005886">
    <property type="term" value="C:plasma membrane"/>
    <property type="evidence" value="ECO:0007669"/>
    <property type="project" value="UniProtKB-SubCell"/>
</dbReference>
<organism evidence="11 12">
    <name type="scientific">Palleronia pelagia</name>
    <dbReference type="NCBI Taxonomy" id="387096"/>
    <lineage>
        <taxon>Bacteria</taxon>
        <taxon>Pseudomonadati</taxon>
        <taxon>Pseudomonadota</taxon>
        <taxon>Alphaproteobacteria</taxon>
        <taxon>Rhodobacterales</taxon>
        <taxon>Roseobacteraceae</taxon>
        <taxon>Palleronia</taxon>
    </lineage>
</organism>
<keyword evidence="4 9" id="KW-0808">Transferase</keyword>
<gene>
    <name evidence="9" type="primary">lnt</name>
    <name evidence="11" type="ORF">SAMN04488011_10255</name>
</gene>
<evidence type="ECO:0000256" key="5">
    <source>
        <dbReference type="ARBA" id="ARBA00022692"/>
    </source>
</evidence>
<dbReference type="UniPathway" id="UPA00666"/>
<feature type="transmembrane region" description="Helical" evidence="9">
    <location>
        <begin position="60"/>
        <end position="80"/>
    </location>
</feature>
<dbReference type="AlphaFoldDB" id="A0A1H8CSN8"/>
<comment type="similarity">
    <text evidence="2 9">Belongs to the CN hydrolase family. Apolipoprotein N-acyltransferase subfamily.</text>
</comment>
<name>A0A1H8CSN8_9RHOB</name>
<feature type="domain" description="CN hydrolase" evidence="10">
    <location>
        <begin position="228"/>
        <end position="469"/>
    </location>
</feature>
<evidence type="ECO:0000313" key="12">
    <source>
        <dbReference type="Proteomes" id="UP000199372"/>
    </source>
</evidence>
<dbReference type="Proteomes" id="UP000199372">
    <property type="component" value="Unassembled WGS sequence"/>
</dbReference>
<evidence type="ECO:0000256" key="1">
    <source>
        <dbReference type="ARBA" id="ARBA00004651"/>
    </source>
</evidence>
<proteinExistence type="inferred from homology"/>
<feature type="transmembrane region" description="Helical" evidence="9">
    <location>
        <begin position="92"/>
        <end position="114"/>
    </location>
</feature>
<dbReference type="NCBIfam" id="TIGR00546">
    <property type="entry name" value="lnt"/>
    <property type="match status" value="1"/>
</dbReference>
<comment type="subcellular location">
    <subcellularLocation>
        <location evidence="1 9">Cell membrane</location>
        <topology evidence="1 9">Multi-pass membrane protein</topology>
    </subcellularLocation>
</comment>
<dbReference type="InterPro" id="IPR004563">
    <property type="entry name" value="Apolipo_AcylTrfase"/>
</dbReference>